<proteinExistence type="predicted"/>
<dbReference type="Proteomes" id="UP000249260">
    <property type="component" value="Unassembled WGS sequence"/>
</dbReference>
<gene>
    <name evidence="2" type="ORF">DL346_10350</name>
</gene>
<feature type="domain" description="Acetyl xylan esterase" evidence="1">
    <location>
        <begin position="93"/>
        <end position="254"/>
    </location>
</feature>
<reference evidence="2 3" key="1">
    <citation type="submission" date="2018-06" db="EMBL/GenBank/DDBJ databases">
        <title>Paenibacillus montanisoli sp. nov., isolated from mountain area soil.</title>
        <authorList>
            <person name="Wu M."/>
        </authorList>
    </citation>
    <scope>NUCLEOTIDE SEQUENCE [LARGE SCALE GENOMIC DNA]</scope>
    <source>
        <strain evidence="2 3">RA17</strain>
    </source>
</reference>
<evidence type="ECO:0000259" key="1">
    <source>
        <dbReference type="Pfam" id="PF05448"/>
    </source>
</evidence>
<dbReference type="EMBL" id="QLUW01000002">
    <property type="protein sequence ID" value="RAP75832.1"/>
    <property type="molecule type" value="Genomic_DNA"/>
</dbReference>
<evidence type="ECO:0000313" key="3">
    <source>
        <dbReference type="Proteomes" id="UP000249260"/>
    </source>
</evidence>
<dbReference type="Gene3D" id="3.40.50.1820">
    <property type="entry name" value="alpha/beta hydrolase"/>
    <property type="match status" value="2"/>
</dbReference>
<keyword evidence="3" id="KW-1185">Reference proteome</keyword>
<dbReference type="OrthoDB" id="8183145at2"/>
<accession>A0A328U194</accession>
<dbReference type="AlphaFoldDB" id="A0A328U194"/>
<dbReference type="InterPro" id="IPR008391">
    <property type="entry name" value="AXE1_dom"/>
</dbReference>
<dbReference type="InterPro" id="IPR029058">
    <property type="entry name" value="AB_hydrolase_fold"/>
</dbReference>
<dbReference type="Pfam" id="PF05448">
    <property type="entry name" value="AXE1"/>
    <property type="match status" value="1"/>
</dbReference>
<organism evidence="2 3">
    <name type="scientific">Paenibacillus montanisoli</name>
    <dbReference type="NCBI Taxonomy" id="2081970"/>
    <lineage>
        <taxon>Bacteria</taxon>
        <taxon>Bacillati</taxon>
        <taxon>Bacillota</taxon>
        <taxon>Bacilli</taxon>
        <taxon>Bacillales</taxon>
        <taxon>Paenibacillaceae</taxon>
        <taxon>Paenibacillus</taxon>
    </lineage>
</organism>
<dbReference type="InterPro" id="IPR050261">
    <property type="entry name" value="FrsA_esterase"/>
</dbReference>
<protein>
    <recommendedName>
        <fullName evidence="1">Acetyl xylan esterase domain-containing protein</fullName>
    </recommendedName>
</protein>
<name>A0A328U194_9BACL</name>
<sequence>MKKPFLRKEGAGMSFNDHINGLFDVKMQLPEYLRKVAQHYFEAENAVKQDIRTKEQFEQRRENLRAYFLSAIGGLPKEKTPLHAICTGETERESYSIRNIIFQSQPGVYVTGNLYMPKVRSGKVPVVIFTCGHVETAKAYPYYQKVCIDLVQNGFAVFSVDPISQGERMQYYDKEIGRNLVRWHTEHTYHGLQCELAGSNVIRYFVWDLIRTIDYLCTLPEIDETKIGMTGNSGGGIQTTYMMMVDDRLQAAVPCTYITSREIYMKAGHSQDGEQILYGAISEGLNFDDYLTFFAPKPVMIGAVESDFFLLEGTSEAYERARKIYGLYGCEENVSLGLVKGTHEYNDDLRETAVNWFIKYLKGEPRTYVTDRSMMVEDKQTLQCTASGQVLAEFDDARTIHDLTVQFMQEHRAQRSVGNPALFKERVKSWLNMPQYKGPIYPKIFRKDHIDNPNHLKSDIHYEYLFFFSEPDIFVTGIYVSAAGKQSDLCTIFMHDEGVNHIFKENDLINQLLRDGDVFAFDPRGMGTVQCRPVNPRPFYEMFGTEYKLNCDAIMMRMTLAGLRVYDILRACDYIKQHHPGKRIRLAGKGISALYALLAAVAEDAADSLYLENMPASFEEIVSERYFKYDARFHLPDVLNYFDIPDLLEHVSHKQITRFHSPDVGNIIWW</sequence>
<dbReference type="PANTHER" id="PTHR22946:SF8">
    <property type="entry name" value="ACETYL XYLAN ESTERASE DOMAIN-CONTAINING PROTEIN"/>
    <property type="match status" value="1"/>
</dbReference>
<comment type="caution">
    <text evidence="2">The sequence shown here is derived from an EMBL/GenBank/DDBJ whole genome shotgun (WGS) entry which is preliminary data.</text>
</comment>
<dbReference type="PANTHER" id="PTHR22946">
    <property type="entry name" value="DIENELACTONE HYDROLASE DOMAIN-CONTAINING PROTEIN-RELATED"/>
    <property type="match status" value="1"/>
</dbReference>
<evidence type="ECO:0000313" key="2">
    <source>
        <dbReference type="EMBL" id="RAP75832.1"/>
    </source>
</evidence>
<dbReference type="SUPFAM" id="SSF53474">
    <property type="entry name" value="alpha/beta-Hydrolases"/>
    <property type="match status" value="2"/>
</dbReference>